<dbReference type="Gene3D" id="1.10.630.10">
    <property type="entry name" value="Cytochrome P450"/>
    <property type="match status" value="1"/>
</dbReference>
<dbReference type="AlphaFoldDB" id="A0A194WDN1"/>
<dbReference type="GO" id="GO:0020037">
    <property type="term" value="F:heme binding"/>
    <property type="evidence" value="ECO:0007669"/>
    <property type="project" value="InterPro"/>
</dbReference>
<sequence length="96" mass="10936">MQRTVLVPYTFKDGLTVPPRLSVNFTSVQHSMDEDIHSSNADTFDPKRWFKKRQGFDTSKFQFASTSDEWLNWGGGPHSCPRRAWGGAGDLRDCQV</sequence>
<keyword evidence="3" id="KW-0479">Metal-binding</keyword>
<keyword evidence="4" id="KW-0560">Oxidoreductase</keyword>
<name>A0A194WDN1_CYTMA</name>
<dbReference type="Pfam" id="PF00067">
    <property type="entry name" value="p450"/>
    <property type="match status" value="1"/>
</dbReference>
<evidence type="ECO:0000256" key="2">
    <source>
        <dbReference type="ARBA" id="ARBA00010617"/>
    </source>
</evidence>
<evidence type="ECO:0000256" key="1">
    <source>
        <dbReference type="ARBA" id="ARBA00001971"/>
    </source>
</evidence>
<dbReference type="SUPFAM" id="SSF48264">
    <property type="entry name" value="Cytochrome P450"/>
    <property type="match status" value="1"/>
</dbReference>
<comment type="cofactor">
    <cofactor evidence="1">
        <name>heme</name>
        <dbReference type="ChEBI" id="CHEBI:30413"/>
    </cofactor>
</comment>
<keyword evidence="7" id="KW-1185">Reference proteome</keyword>
<evidence type="ECO:0000313" key="6">
    <source>
        <dbReference type="EMBL" id="KUI74457.1"/>
    </source>
</evidence>
<dbReference type="SMR" id="A0A194WDN1"/>
<dbReference type="Proteomes" id="UP000078559">
    <property type="component" value="Chromosome 13"/>
</dbReference>
<dbReference type="GO" id="GO:0004497">
    <property type="term" value="F:monooxygenase activity"/>
    <property type="evidence" value="ECO:0007669"/>
    <property type="project" value="InterPro"/>
</dbReference>
<dbReference type="GO" id="GO:0016705">
    <property type="term" value="F:oxidoreductase activity, acting on paired donors, with incorporation or reduction of molecular oxygen"/>
    <property type="evidence" value="ECO:0007669"/>
    <property type="project" value="InterPro"/>
</dbReference>
<evidence type="ECO:0000256" key="4">
    <source>
        <dbReference type="ARBA" id="ARBA00023002"/>
    </source>
</evidence>
<dbReference type="InterPro" id="IPR001128">
    <property type="entry name" value="Cyt_P450"/>
</dbReference>
<evidence type="ECO:0000256" key="5">
    <source>
        <dbReference type="ARBA" id="ARBA00023004"/>
    </source>
</evidence>
<gene>
    <name evidence="6" type="ORF">VM1G_10188</name>
</gene>
<dbReference type="OrthoDB" id="1844152at2759"/>
<organism evidence="6 7">
    <name type="scientific">Cytospora mali</name>
    <name type="common">Apple Valsa canker fungus</name>
    <name type="synonym">Valsa mali</name>
    <dbReference type="NCBI Taxonomy" id="578113"/>
    <lineage>
        <taxon>Eukaryota</taxon>
        <taxon>Fungi</taxon>
        <taxon>Dikarya</taxon>
        <taxon>Ascomycota</taxon>
        <taxon>Pezizomycotina</taxon>
        <taxon>Sordariomycetes</taxon>
        <taxon>Sordariomycetidae</taxon>
        <taxon>Diaporthales</taxon>
        <taxon>Cytosporaceae</taxon>
        <taxon>Cytospora</taxon>
    </lineage>
</organism>
<proteinExistence type="inferred from homology"/>
<dbReference type="EMBL" id="CM003110">
    <property type="protein sequence ID" value="KUI74457.1"/>
    <property type="molecule type" value="Genomic_DNA"/>
</dbReference>
<dbReference type="InterPro" id="IPR036396">
    <property type="entry name" value="Cyt_P450_sf"/>
</dbReference>
<evidence type="ECO:0000256" key="3">
    <source>
        <dbReference type="ARBA" id="ARBA00022723"/>
    </source>
</evidence>
<protein>
    <submittedName>
        <fullName evidence="6">Uncharacterized protein</fullName>
    </submittedName>
</protein>
<evidence type="ECO:0000313" key="7">
    <source>
        <dbReference type="Proteomes" id="UP000078559"/>
    </source>
</evidence>
<reference evidence="6" key="1">
    <citation type="submission" date="2014-12" db="EMBL/GenBank/DDBJ databases">
        <title>Genome Sequence of Valsa Canker Pathogens Uncovers a Specific Adaption of Colonization on Woody Bark.</title>
        <authorList>
            <person name="Yin Z."/>
            <person name="Liu H."/>
            <person name="Gao X."/>
            <person name="Li Z."/>
            <person name="Song N."/>
            <person name="Ke X."/>
            <person name="Dai Q."/>
            <person name="Wu Y."/>
            <person name="Sun Y."/>
            <person name="Xu J.-R."/>
            <person name="Kang Z.K."/>
            <person name="Wang L."/>
            <person name="Huang L."/>
        </authorList>
    </citation>
    <scope>NUCLEOTIDE SEQUENCE [LARGE SCALE GENOMIC DNA]</scope>
    <source>
        <strain evidence="6">03-8</strain>
    </source>
</reference>
<comment type="similarity">
    <text evidence="2">Belongs to the cytochrome P450 family.</text>
</comment>
<dbReference type="PANTHER" id="PTHR46206">
    <property type="entry name" value="CYTOCHROME P450"/>
    <property type="match status" value="1"/>
</dbReference>
<keyword evidence="5" id="KW-0408">Iron</keyword>
<dbReference type="GO" id="GO:0005506">
    <property type="term" value="F:iron ion binding"/>
    <property type="evidence" value="ECO:0007669"/>
    <property type="project" value="InterPro"/>
</dbReference>
<accession>A0A194WDN1</accession>